<evidence type="ECO:0000256" key="1">
    <source>
        <dbReference type="ARBA" id="ARBA00001966"/>
    </source>
</evidence>
<keyword evidence="6" id="KW-0411">Iron-sulfur</keyword>
<dbReference type="eggNOG" id="arCOG00952">
    <property type="taxonomic scope" value="Archaea"/>
</dbReference>
<evidence type="ECO:0000256" key="2">
    <source>
        <dbReference type="ARBA" id="ARBA00022485"/>
    </source>
</evidence>
<dbReference type="InterPro" id="IPR058240">
    <property type="entry name" value="rSAM_sf"/>
</dbReference>
<accession>A1RYH2</accession>
<evidence type="ECO:0000259" key="7">
    <source>
        <dbReference type="PROSITE" id="PS51918"/>
    </source>
</evidence>
<organism evidence="8 9">
    <name type="scientific">Thermofilum pendens (strain DSM 2475 / Hrk 5)</name>
    <dbReference type="NCBI Taxonomy" id="368408"/>
    <lineage>
        <taxon>Archaea</taxon>
        <taxon>Thermoproteota</taxon>
        <taxon>Thermoprotei</taxon>
        <taxon>Thermofilales</taxon>
        <taxon>Thermofilaceae</taxon>
        <taxon>Thermofilum</taxon>
    </lineage>
</organism>
<dbReference type="GO" id="GO:0003824">
    <property type="term" value="F:catalytic activity"/>
    <property type="evidence" value="ECO:0007669"/>
    <property type="project" value="InterPro"/>
</dbReference>
<keyword evidence="9" id="KW-1185">Reference proteome</keyword>
<dbReference type="EnsemblBacteria" id="ABL78252">
    <property type="protein sequence ID" value="ABL78252"/>
    <property type="gene ID" value="Tpen_0851"/>
</dbReference>
<keyword evidence="3" id="KW-0949">S-adenosyl-L-methionine</keyword>
<dbReference type="KEGG" id="tpe:Tpen_0851"/>
<evidence type="ECO:0000256" key="6">
    <source>
        <dbReference type="ARBA" id="ARBA00023014"/>
    </source>
</evidence>
<keyword evidence="2" id="KW-0004">4Fe-4S</keyword>
<evidence type="ECO:0000313" key="9">
    <source>
        <dbReference type="Proteomes" id="UP000000641"/>
    </source>
</evidence>
<dbReference type="GeneID" id="4601976"/>
<evidence type="ECO:0000256" key="5">
    <source>
        <dbReference type="ARBA" id="ARBA00023004"/>
    </source>
</evidence>
<sequence length="265" mass="29948">MREHSEDVLLIGGWKETSMVDVLESVSFTLWLSYCNFRCPWCANSRLARGLEVRRATVDEIVSAVSRARAFVDYFHVTGGEPTLQYRRLEKLFERVKTEVGLPLSLDTNASIPSALEHLLRSVDVEHVAVDVKAPLDDPMLYSQVVGLPAKVAEKVVNDVRRGIAIAGRHARFLELRTLLVPGLLEPAHLERIARQLSEMELSAQRIAYVVQQFIPYEGVPEEYRGKPKTPRDVVASTAKRVAEILPGKFEVWYRTIEEGAVRVR</sequence>
<dbReference type="Proteomes" id="UP000000641">
    <property type="component" value="Chromosome"/>
</dbReference>
<evidence type="ECO:0000313" key="8">
    <source>
        <dbReference type="EMBL" id="ABL78252.1"/>
    </source>
</evidence>
<dbReference type="NCBIfam" id="TIGR02495">
    <property type="entry name" value="NrdG2"/>
    <property type="match status" value="1"/>
</dbReference>
<dbReference type="Pfam" id="PF04055">
    <property type="entry name" value="Radical_SAM"/>
    <property type="match status" value="1"/>
</dbReference>
<dbReference type="AlphaFoldDB" id="A1RYH2"/>
<dbReference type="PANTHER" id="PTHR30352">
    <property type="entry name" value="PYRUVATE FORMATE-LYASE-ACTIVATING ENZYME"/>
    <property type="match status" value="1"/>
</dbReference>
<protein>
    <submittedName>
        <fullName evidence="8">Anaerobic ribonucleoside-triphosphate reductase activating protein</fullName>
    </submittedName>
</protein>
<proteinExistence type="predicted"/>
<dbReference type="RefSeq" id="WP_011752517.1">
    <property type="nucleotide sequence ID" value="NC_008698.1"/>
</dbReference>
<dbReference type="SFLD" id="SFLDS00029">
    <property type="entry name" value="Radical_SAM"/>
    <property type="match status" value="1"/>
</dbReference>
<dbReference type="EMBL" id="CP000505">
    <property type="protein sequence ID" value="ABL78252.1"/>
    <property type="molecule type" value="Genomic_DNA"/>
</dbReference>
<dbReference type="PROSITE" id="PS51918">
    <property type="entry name" value="RADICAL_SAM"/>
    <property type="match status" value="1"/>
</dbReference>
<dbReference type="InterPro" id="IPR013785">
    <property type="entry name" value="Aldolase_TIM"/>
</dbReference>
<dbReference type="PANTHER" id="PTHR30352:SF5">
    <property type="entry name" value="PYRUVATE FORMATE-LYASE 1-ACTIVATING ENZYME"/>
    <property type="match status" value="1"/>
</dbReference>
<dbReference type="InterPro" id="IPR007197">
    <property type="entry name" value="rSAM"/>
</dbReference>
<evidence type="ECO:0000256" key="4">
    <source>
        <dbReference type="ARBA" id="ARBA00022723"/>
    </source>
</evidence>
<dbReference type="CDD" id="cd01335">
    <property type="entry name" value="Radical_SAM"/>
    <property type="match status" value="1"/>
</dbReference>
<dbReference type="InterPro" id="IPR034457">
    <property type="entry name" value="Organic_radical-activating"/>
</dbReference>
<dbReference type="HOGENOM" id="CLU_078147_2_1_2"/>
<dbReference type="OrthoDB" id="371936at2157"/>
<dbReference type="GO" id="GO:0046872">
    <property type="term" value="F:metal ion binding"/>
    <property type="evidence" value="ECO:0007669"/>
    <property type="project" value="UniProtKB-KW"/>
</dbReference>
<dbReference type="InterPro" id="IPR012840">
    <property type="entry name" value="NrdG2"/>
</dbReference>
<gene>
    <name evidence="8" type="ordered locus">Tpen_0851</name>
</gene>
<dbReference type="GO" id="GO:0051539">
    <property type="term" value="F:4 iron, 4 sulfur cluster binding"/>
    <property type="evidence" value="ECO:0007669"/>
    <property type="project" value="UniProtKB-KW"/>
</dbReference>
<dbReference type="STRING" id="368408.Tpen_0851"/>
<keyword evidence="5" id="KW-0408">Iron</keyword>
<dbReference type="SUPFAM" id="SSF102114">
    <property type="entry name" value="Radical SAM enzymes"/>
    <property type="match status" value="1"/>
</dbReference>
<dbReference type="Gene3D" id="3.20.20.70">
    <property type="entry name" value="Aldolase class I"/>
    <property type="match status" value="1"/>
</dbReference>
<reference evidence="9" key="1">
    <citation type="journal article" date="2008" name="J. Bacteriol.">
        <title>Genome sequence of Thermofilum pendens reveals an exceptional loss of biosynthetic pathways without genome reduction.</title>
        <authorList>
            <person name="Anderson I."/>
            <person name="Rodriguez J."/>
            <person name="Susanti D."/>
            <person name="Porat I."/>
            <person name="Reich C."/>
            <person name="Ulrich L.E."/>
            <person name="Elkins J.G."/>
            <person name="Mavromatis K."/>
            <person name="Lykidis A."/>
            <person name="Kim E."/>
            <person name="Thompson L.S."/>
            <person name="Nolan M."/>
            <person name="Land M."/>
            <person name="Copeland A."/>
            <person name="Lapidus A."/>
            <person name="Lucas S."/>
            <person name="Detter C."/>
            <person name="Zhulin I.B."/>
            <person name="Olsen G.J."/>
            <person name="Whitman W."/>
            <person name="Mukhopadhyay B."/>
            <person name="Bristow J."/>
            <person name="Kyrpides N."/>
        </authorList>
    </citation>
    <scope>NUCLEOTIDE SEQUENCE [LARGE SCALE GENOMIC DNA]</scope>
    <source>
        <strain evidence="9">DSM 2475 / Hrk 5</strain>
    </source>
</reference>
<comment type="cofactor">
    <cofactor evidence="1">
        <name>[4Fe-4S] cluster</name>
        <dbReference type="ChEBI" id="CHEBI:49883"/>
    </cofactor>
</comment>
<evidence type="ECO:0000256" key="3">
    <source>
        <dbReference type="ARBA" id="ARBA00022691"/>
    </source>
</evidence>
<keyword evidence="4" id="KW-0479">Metal-binding</keyword>
<name>A1RYH2_THEPD</name>
<dbReference type="SFLD" id="SFLDG01094">
    <property type="entry name" value="Uncharacterised_Radical_SAM_Su"/>
    <property type="match status" value="1"/>
</dbReference>
<feature type="domain" description="Radical SAM core" evidence="7">
    <location>
        <begin position="18"/>
        <end position="255"/>
    </location>
</feature>